<keyword evidence="2" id="KW-1185">Reference proteome</keyword>
<protein>
    <submittedName>
        <fullName evidence="1">Helix-turn-helix domain-containing protein</fullName>
    </submittedName>
</protein>
<accession>A0ABX7GYP4</accession>
<evidence type="ECO:0000313" key="1">
    <source>
        <dbReference type="EMBL" id="QRN55594.1"/>
    </source>
</evidence>
<reference evidence="1 2" key="1">
    <citation type="submission" date="2020-10" db="EMBL/GenBank/DDBJ databases">
        <title>Phylogeny of dyella-like bacteria.</title>
        <authorList>
            <person name="Fu J."/>
        </authorList>
    </citation>
    <scope>NUCLEOTIDE SEQUENCE [LARGE SCALE GENOMIC DNA]</scope>
    <source>
        <strain evidence="1 2">DHOB09</strain>
    </source>
</reference>
<proteinExistence type="predicted"/>
<dbReference type="EMBL" id="CP064030">
    <property type="protein sequence ID" value="QRN55594.1"/>
    <property type="molecule type" value="Genomic_DNA"/>
</dbReference>
<name>A0ABX7GYP4_9GAMM</name>
<gene>
    <name evidence="1" type="ORF">ISN74_09850</name>
</gene>
<evidence type="ECO:0000313" key="2">
    <source>
        <dbReference type="Proteomes" id="UP000663181"/>
    </source>
</evidence>
<sequence>MPKAVELTVQMAADLLNVSQPHLVSLIERAQIPCHQTDTGCQLLYASDVFEYKQKRDSESLAALQELAAQAQELDLGYQLPLREC</sequence>
<dbReference type="RefSeq" id="WP_188799160.1">
    <property type="nucleotide sequence ID" value="NZ_BMIZ01000001.1"/>
</dbReference>
<organism evidence="1 2">
    <name type="scientific">Dyella caseinilytica</name>
    <dbReference type="NCBI Taxonomy" id="1849581"/>
    <lineage>
        <taxon>Bacteria</taxon>
        <taxon>Pseudomonadati</taxon>
        <taxon>Pseudomonadota</taxon>
        <taxon>Gammaproteobacteria</taxon>
        <taxon>Lysobacterales</taxon>
        <taxon>Rhodanobacteraceae</taxon>
        <taxon>Dyella</taxon>
    </lineage>
</organism>
<dbReference type="Proteomes" id="UP000663181">
    <property type="component" value="Chromosome"/>
</dbReference>